<protein>
    <submittedName>
        <fullName evidence="3">MlaD family protein</fullName>
    </submittedName>
</protein>
<dbReference type="PANTHER" id="PTHR36698:SF2">
    <property type="entry name" value="MCE_MLAD DOMAIN-CONTAINING PROTEIN"/>
    <property type="match status" value="1"/>
</dbReference>
<organism evidence="3 4">
    <name type="scientific">Helicobacter baculiformis</name>
    <dbReference type="NCBI Taxonomy" id="427351"/>
    <lineage>
        <taxon>Bacteria</taxon>
        <taxon>Pseudomonadati</taxon>
        <taxon>Campylobacterota</taxon>
        <taxon>Epsilonproteobacteria</taxon>
        <taxon>Campylobacterales</taxon>
        <taxon>Helicobacteraceae</taxon>
        <taxon>Helicobacter</taxon>
    </lineage>
</organism>
<dbReference type="PROSITE" id="PS51257">
    <property type="entry name" value="PROKAR_LIPOPROTEIN"/>
    <property type="match status" value="1"/>
</dbReference>
<comment type="caution">
    <text evidence="3">The sequence shown here is derived from an EMBL/GenBank/DDBJ whole genome shotgun (WGS) entry which is preliminary data.</text>
</comment>
<name>A0ABV7ZIC6_9HELI</name>
<keyword evidence="1" id="KW-0472">Membrane</keyword>
<dbReference type="InterPro" id="IPR003399">
    <property type="entry name" value="Mce/MlaD"/>
</dbReference>
<keyword evidence="1" id="KW-0812">Transmembrane</keyword>
<accession>A0ABV7ZIC6</accession>
<feature type="transmembrane region" description="Helical" evidence="1">
    <location>
        <begin position="7"/>
        <end position="29"/>
    </location>
</feature>
<proteinExistence type="predicted"/>
<feature type="domain" description="Mce/MlaD" evidence="2">
    <location>
        <begin position="39"/>
        <end position="117"/>
    </location>
</feature>
<dbReference type="RefSeq" id="WP_104751729.1">
    <property type="nucleotide sequence ID" value="NZ_FZMF01000005.1"/>
</dbReference>
<dbReference type="EMBL" id="JBHRZO010000006">
    <property type="protein sequence ID" value="MFC3847202.1"/>
    <property type="molecule type" value="Genomic_DNA"/>
</dbReference>
<dbReference type="Proteomes" id="UP001595783">
    <property type="component" value="Unassembled WGS sequence"/>
</dbReference>
<gene>
    <name evidence="3" type="ORF">ACFOPX_01450</name>
</gene>
<evidence type="ECO:0000313" key="3">
    <source>
        <dbReference type="EMBL" id="MFC3847202.1"/>
    </source>
</evidence>
<evidence type="ECO:0000256" key="1">
    <source>
        <dbReference type="SAM" id="Phobius"/>
    </source>
</evidence>
<keyword evidence="1" id="KW-1133">Transmembrane helix</keyword>
<dbReference type="Pfam" id="PF02470">
    <property type="entry name" value="MlaD"/>
    <property type="match status" value="1"/>
</dbReference>
<keyword evidence="4" id="KW-1185">Reference proteome</keyword>
<reference evidence="4" key="1">
    <citation type="journal article" date="2019" name="Int. J. Syst. Evol. Microbiol.">
        <title>The Global Catalogue of Microorganisms (GCM) 10K type strain sequencing project: providing services to taxonomists for standard genome sequencing and annotation.</title>
        <authorList>
            <consortium name="The Broad Institute Genomics Platform"/>
            <consortium name="The Broad Institute Genome Sequencing Center for Infectious Disease"/>
            <person name="Wu L."/>
            <person name="Ma J."/>
        </authorList>
    </citation>
    <scope>NUCLEOTIDE SEQUENCE [LARGE SCALE GENOMIC DNA]</scope>
    <source>
        <strain evidence="4">CCUG 53816</strain>
    </source>
</reference>
<sequence length="284" mass="31978">MERHVNYTLIGGIFLACIACMVIFILWLGHVNFEEEDYLRYVVYTDKDLGGIGANTPINYKGIQIGTIRSVGFDPQHLGVVKLAIDIKSKVPISKDATLKVESQGLVGLKYLSLIQGKSKEFYSRNDHDRILHYEQSFLEKLGNSAGHISDEVLAIIKNIDQILSPENIDNIHKIIASIQQTTQGLDSTKTDLDRLLTKARQTLEKSDALFSKGDTFLKHSDQLVLNINQKIQEGQYDLKNILGPLLMQAELSLRSIDQFVQKGSLIMDKFDANPYKTLFGEHK</sequence>
<dbReference type="PANTHER" id="PTHR36698">
    <property type="entry name" value="BLL5892 PROTEIN"/>
    <property type="match status" value="1"/>
</dbReference>
<evidence type="ECO:0000259" key="2">
    <source>
        <dbReference type="Pfam" id="PF02470"/>
    </source>
</evidence>
<evidence type="ECO:0000313" key="4">
    <source>
        <dbReference type="Proteomes" id="UP001595783"/>
    </source>
</evidence>